<dbReference type="GO" id="GO:0016746">
    <property type="term" value="F:acyltransferase activity"/>
    <property type="evidence" value="ECO:0007669"/>
    <property type="project" value="UniProtKB-KW"/>
</dbReference>
<reference evidence="7" key="1">
    <citation type="submission" date="2021-03" db="EMBL/GenBank/DDBJ databases">
        <title>Sagittula salina sp. nov. strain M10.9X isolated from the marine waste.</title>
        <authorList>
            <person name="Satari L."/>
            <person name="Molina-Menor E."/>
            <person name="Vidal-Verdu A."/>
            <person name="Pascual J."/>
            <person name="Pereto J."/>
            <person name="Porcar M."/>
        </authorList>
    </citation>
    <scope>NUCLEOTIDE SEQUENCE</scope>
    <source>
        <strain evidence="7">M10.9X</strain>
    </source>
</reference>
<evidence type="ECO:0000313" key="7">
    <source>
        <dbReference type="EMBL" id="MBP0481782.1"/>
    </source>
</evidence>
<dbReference type="PANTHER" id="PTHR30606:SF10">
    <property type="entry name" value="PHOSPHATIDYLINOSITOL MANNOSIDE ACYLTRANSFERASE"/>
    <property type="match status" value="1"/>
</dbReference>
<evidence type="ECO:0000256" key="2">
    <source>
        <dbReference type="ARBA" id="ARBA00022475"/>
    </source>
</evidence>
<keyword evidence="5" id="KW-0472">Membrane</keyword>
<dbReference type="GO" id="GO:0005886">
    <property type="term" value="C:plasma membrane"/>
    <property type="evidence" value="ECO:0007669"/>
    <property type="project" value="UniProtKB-SubCell"/>
</dbReference>
<gene>
    <name evidence="7" type="ORF">J5474_04660</name>
</gene>
<comment type="caution">
    <text evidence="7">The sequence shown here is derived from an EMBL/GenBank/DDBJ whole genome shotgun (WGS) entry which is preliminary data.</text>
</comment>
<keyword evidence="2" id="KW-1003">Cell membrane</keyword>
<evidence type="ECO:0000256" key="4">
    <source>
        <dbReference type="ARBA" id="ARBA00022679"/>
    </source>
</evidence>
<comment type="subcellular location">
    <subcellularLocation>
        <location evidence="1">Cell inner membrane</location>
    </subcellularLocation>
</comment>
<proteinExistence type="predicted"/>
<dbReference type="InterPro" id="IPR004960">
    <property type="entry name" value="LipA_acyltrans"/>
</dbReference>
<dbReference type="EMBL" id="JAGISH010000002">
    <property type="protein sequence ID" value="MBP0481782.1"/>
    <property type="molecule type" value="Genomic_DNA"/>
</dbReference>
<sequence>MALNAYIAVTGLLPVRRRLALTSLLVRRLAAPALGWYDRVADNLDFVWPDTPAKRKREIAERAIDNLARALIENYDPAEMLARGAAYPVTGPGLPVLEEARASGHPVLLITGHYGSPICARAALVARGYTVAGLLRPMSNPFMNARYIRNYREVGEPVFEQGRRGTIGLIRHIREGGIAAVAFDVFESSGTLIPFLGQPAPTALSFADIALKTDALLIPYFGIRRPDGFGFDAVIEDPVPHGDPLEMMTEVTRRLEVRIEADPGQWMWTHRRWKPKRVAKYREE</sequence>
<evidence type="ECO:0000256" key="3">
    <source>
        <dbReference type="ARBA" id="ARBA00022519"/>
    </source>
</evidence>
<keyword evidence="3" id="KW-0997">Cell inner membrane</keyword>
<evidence type="ECO:0000313" key="8">
    <source>
        <dbReference type="Proteomes" id="UP000675940"/>
    </source>
</evidence>
<dbReference type="PANTHER" id="PTHR30606">
    <property type="entry name" value="LIPID A BIOSYNTHESIS LAUROYL ACYLTRANSFERASE"/>
    <property type="match status" value="1"/>
</dbReference>
<organism evidence="7 8">
    <name type="scientific">Sagittula salina</name>
    <dbReference type="NCBI Taxonomy" id="2820268"/>
    <lineage>
        <taxon>Bacteria</taxon>
        <taxon>Pseudomonadati</taxon>
        <taxon>Pseudomonadota</taxon>
        <taxon>Alphaproteobacteria</taxon>
        <taxon>Rhodobacterales</taxon>
        <taxon>Roseobacteraceae</taxon>
        <taxon>Sagittula</taxon>
    </lineage>
</organism>
<evidence type="ECO:0000256" key="1">
    <source>
        <dbReference type="ARBA" id="ARBA00004533"/>
    </source>
</evidence>
<dbReference type="AlphaFoldDB" id="A0A940MPJ2"/>
<name>A0A940MPJ2_9RHOB</name>
<dbReference type="Proteomes" id="UP000675940">
    <property type="component" value="Unassembled WGS sequence"/>
</dbReference>
<keyword evidence="8" id="KW-1185">Reference proteome</keyword>
<evidence type="ECO:0000256" key="5">
    <source>
        <dbReference type="ARBA" id="ARBA00023136"/>
    </source>
</evidence>
<dbReference type="GO" id="GO:0009247">
    <property type="term" value="P:glycolipid biosynthetic process"/>
    <property type="evidence" value="ECO:0007669"/>
    <property type="project" value="UniProtKB-ARBA"/>
</dbReference>
<keyword evidence="6 7" id="KW-0012">Acyltransferase</keyword>
<dbReference type="CDD" id="cd07984">
    <property type="entry name" value="LPLAT_LABLAT-like"/>
    <property type="match status" value="1"/>
</dbReference>
<protein>
    <submittedName>
        <fullName evidence="7">Lysophospholipid acyltransferase family protein</fullName>
    </submittedName>
</protein>
<evidence type="ECO:0000256" key="6">
    <source>
        <dbReference type="ARBA" id="ARBA00023315"/>
    </source>
</evidence>
<dbReference type="Pfam" id="PF03279">
    <property type="entry name" value="Lip_A_acyltrans"/>
    <property type="match status" value="1"/>
</dbReference>
<accession>A0A940MPJ2</accession>
<keyword evidence="4" id="KW-0808">Transferase</keyword>